<feature type="transmembrane region" description="Helical" evidence="6">
    <location>
        <begin position="426"/>
        <end position="448"/>
    </location>
</feature>
<feature type="transmembrane region" description="Helical" evidence="6">
    <location>
        <begin position="285"/>
        <end position="312"/>
    </location>
</feature>
<feature type="transmembrane region" description="Helical" evidence="6">
    <location>
        <begin position="117"/>
        <end position="138"/>
    </location>
</feature>
<evidence type="ECO:0000313" key="9">
    <source>
        <dbReference type="Proteomes" id="UP001527090"/>
    </source>
</evidence>
<organism evidence="8 9">
    <name type="scientific">Paenibacillus alvei</name>
    <name type="common">Bacillus alvei</name>
    <dbReference type="NCBI Taxonomy" id="44250"/>
    <lineage>
        <taxon>Bacteria</taxon>
        <taxon>Bacillati</taxon>
        <taxon>Bacillota</taxon>
        <taxon>Bacilli</taxon>
        <taxon>Bacillales</taxon>
        <taxon>Paenibacillaceae</taxon>
        <taxon>Paenibacillus</taxon>
    </lineage>
</organism>
<dbReference type="InterPro" id="IPR020846">
    <property type="entry name" value="MFS_dom"/>
</dbReference>
<feature type="transmembrane region" description="Helical" evidence="6">
    <location>
        <begin position="94"/>
        <end position="111"/>
    </location>
</feature>
<dbReference type="PRINTS" id="PR01036">
    <property type="entry name" value="TCRTETB"/>
</dbReference>
<feature type="transmembrane region" description="Helical" evidence="6">
    <location>
        <begin position="186"/>
        <end position="204"/>
    </location>
</feature>
<feature type="transmembrane region" description="Helical" evidence="6">
    <location>
        <begin position="150"/>
        <end position="174"/>
    </location>
</feature>
<proteinExistence type="predicted"/>
<name>A0ABT4ECX2_PAEAL</name>
<feature type="transmembrane region" description="Helical" evidence="6">
    <location>
        <begin position="216"/>
        <end position="233"/>
    </location>
</feature>
<comment type="subcellular location">
    <subcellularLocation>
        <location evidence="1">Cell membrane</location>
        <topology evidence="1">Multi-pass membrane protein</topology>
    </subcellularLocation>
</comment>
<dbReference type="InterPro" id="IPR036259">
    <property type="entry name" value="MFS_trans_sf"/>
</dbReference>
<protein>
    <submittedName>
        <fullName evidence="8">MFS transporter</fullName>
    </submittedName>
</protein>
<evidence type="ECO:0000313" key="8">
    <source>
        <dbReference type="EMBL" id="MCY9531583.1"/>
    </source>
</evidence>
<feature type="transmembrane region" description="Helical" evidence="6">
    <location>
        <begin position="460"/>
        <end position="481"/>
    </location>
</feature>
<evidence type="ECO:0000256" key="1">
    <source>
        <dbReference type="ARBA" id="ARBA00004651"/>
    </source>
</evidence>
<feature type="domain" description="Major facilitator superfamily (MFS) profile" evidence="7">
    <location>
        <begin position="28"/>
        <end position="486"/>
    </location>
</feature>
<keyword evidence="5 6" id="KW-0472">Membrane</keyword>
<comment type="caution">
    <text evidence="8">The sequence shown here is derived from an EMBL/GenBank/DDBJ whole genome shotgun (WGS) entry which is preliminary data.</text>
</comment>
<evidence type="ECO:0000256" key="2">
    <source>
        <dbReference type="ARBA" id="ARBA00022448"/>
    </source>
</evidence>
<feature type="transmembrane region" description="Helical" evidence="6">
    <location>
        <begin position="324"/>
        <end position="341"/>
    </location>
</feature>
<dbReference type="PANTHER" id="PTHR42718">
    <property type="entry name" value="MAJOR FACILITATOR SUPERFAMILY MULTIDRUG TRANSPORTER MFSC"/>
    <property type="match status" value="1"/>
</dbReference>
<dbReference type="InterPro" id="IPR011701">
    <property type="entry name" value="MFS"/>
</dbReference>
<evidence type="ECO:0000256" key="3">
    <source>
        <dbReference type="ARBA" id="ARBA00022692"/>
    </source>
</evidence>
<reference evidence="8 9" key="1">
    <citation type="submission" date="2022-05" db="EMBL/GenBank/DDBJ databases">
        <title>Genome Sequencing of Bee-Associated Microbes.</title>
        <authorList>
            <person name="Dunlap C."/>
        </authorList>
    </citation>
    <scope>NUCLEOTIDE SEQUENCE [LARGE SCALE GENOMIC DNA]</scope>
    <source>
        <strain evidence="8 9">NRRL NRS-750</strain>
    </source>
</reference>
<dbReference type="Pfam" id="PF07690">
    <property type="entry name" value="MFS_1"/>
    <property type="match status" value="1"/>
</dbReference>
<dbReference type="Gene3D" id="1.20.1720.10">
    <property type="entry name" value="Multidrug resistance protein D"/>
    <property type="match status" value="1"/>
</dbReference>
<dbReference type="SUPFAM" id="SSF103473">
    <property type="entry name" value="MFS general substrate transporter"/>
    <property type="match status" value="1"/>
</dbReference>
<feature type="transmembrane region" description="Helical" evidence="6">
    <location>
        <begin position="26"/>
        <end position="44"/>
    </location>
</feature>
<dbReference type="Gene3D" id="1.20.1250.20">
    <property type="entry name" value="MFS general substrate transporter like domains"/>
    <property type="match status" value="1"/>
</dbReference>
<evidence type="ECO:0000256" key="6">
    <source>
        <dbReference type="SAM" id="Phobius"/>
    </source>
</evidence>
<dbReference type="Proteomes" id="UP001527090">
    <property type="component" value="Unassembled WGS sequence"/>
</dbReference>
<evidence type="ECO:0000256" key="4">
    <source>
        <dbReference type="ARBA" id="ARBA00022989"/>
    </source>
</evidence>
<dbReference type="RefSeq" id="WP_268632607.1">
    <property type="nucleotide sequence ID" value="NZ_JAMDLY010000016.1"/>
</dbReference>
<gene>
    <name evidence="8" type="ORF">M5X04_19960</name>
</gene>
<dbReference type="CDD" id="cd17321">
    <property type="entry name" value="MFS_MMR_MDR_like"/>
    <property type="match status" value="1"/>
</dbReference>
<accession>A0ABT4ECX2</accession>
<keyword evidence="4 6" id="KW-1133">Transmembrane helix</keyword>
<feature type="transmembrane region" description="Helical" evidence="6">
    <location>
        <begin position="64"/>
        <end position="82"/>
    </location>
</feature>
<feature type="transmembrane region" description="Helical" evidence="6">
    <location>
        <begin position="245"/>
        <end position="264"/>
    </location>
</feature>
<keyword evidence="2" id="KW-0813">Transport</keyword>
<evidence type="ECO:0000259" key="7">
    <source>
        <dbReference type="PROSITE" id="PS50850"/>
    </source>
</evidence>
<feature type="transmembrane region" description="Helical" evidence="6">
    <location>
        <begin position="385"/>
        <end position="406"/>
    </location>
</feature>
<evidence type="ECO:0000256" key="5">
    <source>
        <dbReference type="ARBA" id="ARBA00023136"/>
    </source>
</evidence>
<keyword evidence="3 6" id="KW-0812">Transmembrane</keyword>
<dbReference type="PROSITE" id="PS50850">
    <property type="entry name" value="MFS"/>
    <property type="match status" value="1"/>
</dbReference>
<keyword evidence="9" id="KW-1185">Reference proteome</keyword>
<feature type="transmembrane region" description="Helical" evidence="6">
    <location>
        <begin position="353"/>
        <end position="373"/>
    </location>
</feature>
<dbReference type="PANTHER" id="PTHR42718:SF39">
    <property type="entry name" value="ACTINORHODIN TRANSPORTER-RELATED"/>
    <property type="match status" value="1"/>
</dbReference>
<dbReference type="EMBL" id="JAMDLY010000016">
    <property type="protein sequence ID" value="MCY9531583.1"/>
    <property type="molecule type" value="Genomic_DNA"/>
</dbReference>
<sequence>MLSAILTNTSQRTDGNQQMEGNPKRWIALVIVLLPTLLISLNTYMIQVALPSMQHSLNASFAEAQLIVTGFSLGLAVVLIISGRLGDIYGRKRLLLIGVSGFTIMAMLGGLTSEPCLLIAIRIVQGLAAALIQPQVLSTMQVSFPPREKAIAFSIYGAIIGFGFAFGLIFGGLIVNWNLFDLGWRMVFFVNVPFGMLVLMLLPIIPESRGEKKQPIDWIGALLLISGLFLLVYPLSEGQRQGWPVWVWFCMLIGFGVLVTFVAVECYKKRRNAFPLVNLVVFRHASFRVGLLAVLVVYLGMFAFFFLLSYYVQYGLHKDVQTTSMVFLPLGVGFFLSSLLSSRFVEKWGIGSLKLGSIGMAICISLLIGSILYDARAMLNYRNLLLLWMYGFSLGMVTTPLANIVLSTVPKKDAGSGSGLFTTCMYLANSLGVALIGIVFSGVLGHVLVEAELSDYVRAFSVSVGACGGLALATFVCLCFLPDPRRKSRMTKVKHTL</sequence>